<keyword evidence="3" id="KW-1185">Reference proteome</keyword>
<protein>
    <recommendedName>
        <fullName evidence="4">DUF1990 domain-containing protein</fullName>
    </recommendedName>
</protein>
<sequence>MVVGHALANDPQDGGRLGWDRRRGPVGGPGLDGARSAQATRQKGTQDPSSLWGEPATIHTGSLSKRQRYAPWRLPIPVSFLPCPWLRRAMPSPHGLRRWAAPLLVVGALSGAMATPAAAGPPATPLTLTFAGQTYRLRWSSQHQHEFTPAGQEDLSRWTDMVTINTYPGVSDGEGLAEMANRALGNYRRHGATVLRTASIPRTADRPAEHLVLALFPTRAFSEAVFARWRLTDGRGTAVIVSHRLYGPKTGDAMAAWFRANGPAMERRLMALDPIPSHRVLEPTGP</sequence>
<name>A0ABU5RVH7_9CYAN</name>
<proteinExistence type="predicted"/>
<dbReference type="Proteomes" id="UP001304461">
    <property type="component" value="Unassembled WGS sequence"/>
</dbReference>
<feature type="region of interest" description="Disordered" evidence="1">
    <location>
        <begin position="1"/>
        <end position="57"/>
    </location>
</feature>
<gene>
    <name evidence="2" type="ORF">VB738_10970</name>
</gene>
<dbReference type="EMBL" id="JAYGHX010000006">
    <property type="protein sequence ID" value="MEA5391777.1"/>
    <property type="molecule type" value="Genomic_DNA"/>
</dbReference>
<comment type="caution">
    <text evidence="2">The sequence shown here is derived from an EMBL/GenBank/DDBJ whole genome shotgun (WGS) entry which is preliminary data.</text>
</comment>
<accession>A0ABU5RVH7</accession>
<evidence type="ECO:0008006" key="4">
    <source>
        <dbReference type="Google" id="ProtNLM"/>
    </source>
</evidence>
<reference evidence="2 3" key="1">
    <citation type="submission" date="2023-12" db="EMBL/GenBank/DDBJ databases">
        <title>Baltic Sea Cyanobacteria.</title>
        <authorList>
            <person name="Delbaje E."/>
            <person name="Fewer D.P."/>
            <person name="Shishido T.K."/>
        </authorList>
    </citation>
    <scope>NUCLEOTIDE SEQUENCE [LARGE SCALE GENOMIC DNA]</scope>
    <source>
        <strain evidence="2 3">UHCC 0139</strain>
    </source>
</reference>
<dbReference type="RefSeq" id="WP_323305766.1">
    <property type="nucleotide sequence ID" value="NZ_JAYGHX010000006.1"/>
</dbReference>
<evidence type="ECO:0000256" key="1">
    <source>
        <dbReference type="SAM" id="MobiDB-lite"/>
    </source>
</evidence>
<evidence type="ECO:0000313" key="2">
    <source>
        <dbReference type="EMBL" id="MEA5391777.1"/>
    </source>
</evidence>
<evidence type="ECO:0000313" key="3">
    <source>
        <dbReference type="Proteomes" id="UP001304461"/>
    </source>
</evidence>
<feature type="compositionally biased region" description="Polar residues" evidence="1">
    <location>
        <begin position="37"/>
        <end position="49"/>
    </location>
</feature>
<organism evidence="2 3">
    <name type="scientific">Cyanobium gracile UHCC 0139</name>
    <dbReference type="NCBI Taxonomy" id="3110308"/>
    <lineage>
        <taxon>Bacteria</taxon>
        <taxon>Bacillati</taxon>
        <taxon>Cyanobacteriota</taxon>
        <taxon>Cyanophyceae</taxon>
        <taxon>Synechococcales</taxon>
        <taxon>Prochlorococcaceae</taxon>
        <taxon>Cyanobium</taxon>
    </lineage>
</organism>